<dbReference type="GO" id="GO:0001517">
    <property type="term" value="F:N-acetylglucosamine 6-O-sulfotransferase activity"/>
    <property type="evidence" value="ECO:0007669"/>
    <property type="project" value="TreeGrafter"/>
</dbReference>
<dbReference type="PANTHER" id="PTHR10704:SF44">
    <property type="entry name" value="LD35051P-RELATED"/>
    <property type="match status" value="1"/>
</dbReference>
<keyword evidence="2" id="KW-1185">Reference proteome</keyword>
<dbReference type="GO" id="GO:0006044">
    <property type="term" value="P:N-acetylglucosamine metabolic process"/>
    <property type="evidence" value="ECO:0007669"/>
    <property type="project" value="TreeGrafter"/>
</dbReference>
<accession>A0A9J6G7G8</accession>
<dbReference type="SUPFAM" id="SSF52540">
    <property type="entry name" value="P-loop containing nucleoside triphosphate hydrolases"/>
    <property type="match status" value="1"/>
</dbReference>
<dbReference type="Proteomes" id="UP000821853">
    <property type="component" value="Chromosome 3"/>
</dbReference>
<gene>
    <name evidence="1" type="ORF">HPB48_021612</name>
</gene>
<dbReference type="GO" id="GO:0006790">
    <property type="term" value="P:sulfur compound metabolic process"/>
    <property type="evidence" value="ECO:0007669"/>
    <property type="project" value="TreeGrafter"/>
</dbReference>
<dbReference type="Gene3D" id="3.40.50.300">
    <property type="entry name" value="P-loop containing nucleotide triphosphate hydrolases"/>
    <property type="match status" value="1"/>
</dbReference>
<dbReference type="PANTHER" id="PTHR10704">
    <property type="entry name" value="CARBOHYDRATE SULFOTRANSFERASE"/>
    <property type="match status" value="1"/>
</dbReference>
<dbReference type="EMBL" id="JABSTR010000005">
    <property type="protein sequence ID" value="KAH9371386.1"/>
    <property type="molecule type" value="Genomic_DNA"/>
</dbReference>
<reference evidence="1 2" key="1">
    <citation type="journal article" date="2020" name="Cell">
        <title>Large-Scale Comparative Analyses of Tick Genomes Elucidate Their Genetic Diversity and Vector Capacities.</title>
        <authorList>
            <consortium name="Tick Genome and Microbiome Consortium (TIGMIC)"/>
            <person name="Jia N."/>
            <person name="Wang J."/>
            <person name="Shi W."/>
            <person name="Du L."/>
            <person name="Sun Y."/>
            <person name="Zhan W."/>
            <person name="Jiang J.F."/>
            <person name="Wang Q."/>
            <person name="Zhang B."/>
            <person name="Ji P."/>
            <person name="Bell-Sakyi L."/>
            <person name="Cui X.M."/>
            <person name="Yuan T.T."/>
            <person name="Jiang B.G."/>
            <person name="Yang W.F."/>
            <person name="Lam T.T."/>
            <person name="Chang Q.C."/>
            <person name="Ding S.J."/>
            <person name="Wang X.J."/>
            <person name="Zhu J.G."/>
            <person name="Ruan X.D."/>
            <person name="Zhao L."/>
            <person name="Wei J.T."/>
            <person name="Ye R.Z."/>
            <person name="Que T.C."/>
            <person name="Du C.H."/>
            <person name="Zhou Y.H."/>
            <person name="Cheng J.X."/>
            <person name="Dai P.F."/>
            <person name="Guo W.B."/>
            <person name="Han X.H."/>
            <person name="Huang E.J."/>
            <person name="Li L.F."/>
            <person name="Wei W."/>
            <person name="Gao Y.C."/>
            <person name="Liu J.Z."/>
            <person name="Shao H.Z."/>
            <person name="Wang X."/>
            <person name="Wang C.C."/>
            <person name="Yang T.C."/>
            <person name="Huo Q.B."/>
            <person name="Li W."/>
            <person name="Chen H.Y."/>
            <person name="Chen S.E."/>
            <person name="Zhou L.G."/>
            <person name="Ni X.B."/>
            <person name="Tian J.H."/>
            <person name="Sheng Y."/>
            <person name="Liu T."/>
            <person name="Pan Y.S."/>
            <person name="Xia L.Y."/>
            <person name="Li J."/>
            <person name="Zhao F."/>
            <person name="Cao W.C."/>
        </authorList>
    </citation>
    <scope>NUCLEOTIDE SEQUENCE [LARGE SCALE GENOMIC DNA]</scope>
    <source>
        <strain evidence="1">HaeL-2018</strain>
    </source>
</reference>
<proteinExistence type="predicted"/>
<organism evidence="1 2">
    <name type="scientific">Haemaphysalis longicornis</name>
    <name type="common">Bush tick</name>
    <dbReference type="NCBI Taxonomy" id="44386"/>
    <lineage>
        <taxon>Eukaryota</taxon>
        <taxon>Metazoa</taxon>
        <taxon>Ecdysozoa</taxon>
        <taxon>Arthropoda</taxon>
        <taxon>Chelicerata</taxon>
        <taxon>Arachnida</taxon>
        <taxon>Acari</taxon>
        <taxon>Parasitiformes</taxon>
        <taxon>Ixodida</taxon>
        <taxon>Ixodoidea</taxon>
        <taxon>Ixodidae</taxon>
        <taxon>Haemaphysalinae</taxon>
        <taxon>Haemaphysalis</taxon>
    </lineage>
</organism>
<comment type="caution">
    <text evidence="1">The sequence shown here is derived from an EMBL/GenBank/DDBJ whole genome shotgun (WGS) entry which is preliminary data.</text>
</comment>
<dbReference type="AlphaFoldDB" id="A0A9J6G7G8"/>
<dbReference type="VEuPathDB" id="VectorBase:HLOH_041308"/>
<dbReference type="InterPro" id="IPR051135">
    <property type="entry name" value="Gal/GlcNAc/GalNAc_ST"/>
</dbReference>
<evidence type="ECO:0000313" key="1">
    <source>
        <dbReference type="EMBL" id="KAH9371386.1"/>
    </source>
</evidence>
<evidence type="ECO:0000313" key="2">
    <source>
        <dbReference type="Proteomes" id="UP000821853"/>
    </source>
</evidence>
<sequence length="131" mass="15056">MWQSRALCAQIRSDIDSFESGTGLIKQIRLHRLYYEHLAANPVIEAQRLFSTLGLEYTPSVSEYLKNHTTATLEDLKNKFSTKRKPELVIHSWKQQLSRNDIANIEEKCRDVLLRLGYEFLVSNASKTSAA</sequence>
<dbReference type="OrthoDB" id="6138663at2759"/>
<protein>
    <submittedName>
        <fullName evidence="1">Uncharacterized protein</fullName>
    </submittedName>
</protein>
<dbReference type="InterPro" id="IPR027417">
    <property type="entry name" value="P-loop_NTPase"/>
</dbReference>
<name>A0A9J6G7G8_HAELO</name>